<gene>
    <name evidence="2" type="ORF">QBC33DRAFT_516296</name>
</gene>
<reference evidence="2" key="1">
    <citation type="submission" date="2023-06" db="EMBL/GenBank/DDBJ databases">
        <title>Genome-scale phylogeny and comparative genomics of the fungal order Sordariales.</title>
        <authorList>
            <consortium name="Lawrence Berkeley National Laboratory"/>
            <person name="Hensen N."/>
            <person name="Bonometti L."/>
            <person name="Westerberg I."/>
            <person name="Brannstrom I.O."/>
            <person name="Guillou S."/>
            <person name="Cros-Aarteil S."/>
            <person name="Calhoun S."/>
            <person name="Haridas S."/>
            <person name="Kuo A."/>
            <person name="Mondo S."/>
            <person name="Pangilinan J."/>
            <person name="Riley R."/>
            <person name="Labutti K."/>
            <person name="Andreopoulos B."/>
            <person name="Lipzen A."/>
            <person name="Chen C."/>
            <person name="Yanf M."/>
            <person name="Daum C."/>
            <person name="Ng V."/>
            <person name="Clum A."/>
            <person name="Steindorff A."/>
            <person name="Ohm R."/>
            <person name="Martin F."/>
            <person name="Silar P."/>
            <person name="Natvig D."/>
            <person name="Lalanne C."/>
            <person name="Gautier V."/>
            <person name="Ament-Velasquez S.L."/>
            <person name="Kruys A."/>
            <person name="Hutchinson M.I."/>
            <person name="Powell A.J."/>
            <person name="Barry K."/>
            <person name="Miller A.N."/>
            <person name="Grigoriev I.V."/>
            <person name="Debuchy R."/>
            <person name="Gladieux P."/>
            <person name="Thoren M.H."/>
            <person name="Johannesson H."/>
        </authorList>
    </citation>
    <scope>NUCLEOTIDE SEQUENCE</scope>
    <source>
        <strain evidence="2">8032-3</strain>
    </source>
</reference>
<proteinExistence type="predicted"/>
<feature type="region of interest" description="Disordered" evidence="1">
    <location>
        <begin position="456"/>
        <end position="528"/>
    </location>
</feature>
<dbReference type="RefSeq" id="XP_060282084.1">
    <property type="nucleotide sequence ID" value="XM_060426139.1"/>
</dbReference>
<sequence>MVVPKLAGGPPRRNGKSLKMISTHILSIKTKPTYYNVPRAWKILGYSGQPKPSFPKFCEEVGAMWEFISPNDRRGRIIRAYILDALRALRCYTAKWNPRTQALNINHQHLLGRSSAASVLAHWATVEGPSSGVMPNDADCLKEYFEMEPLKEPQIDIPHPTDMEMWQRYHPYQEFQALSSADVAQTFKVIPVPDGPEALWHCVSYWWGPDRTDPVKIPHGRDMMKNREMKALLWVYFSHVIYTPEHPRWREYILFQLRSKIFSEDYGELSILRSLYCNQMEHGLACDSALFDDILFVIADFFQTQVVVFYWDADRLVDDPWAAEPPEPPIKAGELQPWWPQKLHLYSWKTYGTSVPGRAQIFLARRPSTKHYDIAMPKFHAGNWPTTNSHPPGIPWWEPFQPGGPRVIDDPPALLDPPPCDLPEFTKPDPEEDEADDDSQGENLLSMDTLDLFKGGRDIPGDMFRLPSQEEADKWEEYEQPLPGPDQPRLPAHQCYQVRFGPRRPGGRNAYRPPPLLEDPIRAFEDYL</sequence>
<feature type="region of interest" description="Disordered" evidence="1">
    <location>
        <begin position="399"/>
        <end position="443"/>
    </location>
</feature>
<dbReference type="GeneID" id="85309326"/>
<evidence type="ECO:0000313" key="2">
    <source>
        <dbReference type="EMBL" id="KAK1765871.1"/>
    </source>
</evidence>
<comment type="caution">
    <text evidence="2">The sequence shown here is derived from an EMBL/GenBank/DDBJ whole genome shotgun (WGS) entry which is preliminary data.</text>
</comment>
<dbReference type="Proteomes" id="UP001244011">
    <property type="component" value="Unassembled WGS sequence"/>
</dbReference>
<feature type="compositionally biased region" description="Acidic residues" evidence="1">
    <location>
        <begin position="430"/>
        <end position="440"/>
    </location>
</feature>
<accession>A0AAJ0BX28</accession>
<dbReference type="EMBL" id="MU839013">
    <property type="protein sequence ID" value="KAK1765871.1"/>
    <property type="molecule type" value="Genomic_DNA"/>
</dbReference>
<organism evidence="2 3">
    <name type="scientific">Phialemonium atrogriseum</name>
    <dbReference type="NCBI Taxonomy" id="1093897"/>
    <lineage>
        <taxon>Eukaryota</taxon>
        <taxon>Fungi</taxon>
        <taxon>Dikarya</taxon>
        <taxon>Ascomycota</taxon>
        <taxon>Pezizomycotina</taxon>
        <taxon>Sordariomycetes</taxon>
        <taxon>Sordariomycetidae</taxon>
        <taxon>Cephalothecales</taxon>
        <taxon>Cephalothecaceae</taxon>
        <taxon>Phialemonium</taxon>
    </lineage>
</organism>
<feature type="compositionally biased region" description="Basic and acidic residues" evidence="1">
    <location>
        <begin position="519"/>
        <end position="528"/>
    </location>
</feature>
<evidence type="ECO:0000313" key="3">
    <source>
        <dbReference type="Proteomes" id="UP001244011"/>
    </source>
</evidence>
<evidence type="ECO:0000256" key="1">
    <source>
        <dbReference type="SAM" id="MobiDB-lite"/>
    </source>
</evidence>
<dbReference type="AlphaFoldDB" id="A0AAJ0BX28"/>
<protein>
    <submittedName>
        <fullName evidence="2">Uncharacterized protein</fullName>
    </submittedName>
</protein>
<name>A0AAJ0BX28_9PEZI</name>
<keyword evidence="3" id="KW-1185">Reference proteome</keyword>